<feature type="transmembrane region" description="Helical" evidence="2">
    <location>
        <begin position="491"/>
        <end position="512"/>
    </location>
</feature>
<keyword evidence="2" id="KW-0812">Transmembrane</keyword>
<feature type="compositionally biased region" description="Basic and acidic residues" evidence="1">
    <location>
        <begin position="538"/>
        <end position="553"/>
    </location>
</feature>
<proteinExistence type="predicted"/>
<reference evidence="3" key="1">
    <citation type="submission" date="2021-01" db="EMBL/GenBank/DDBJ databases">
        <authorList>
            <person name="Corre E."/>
            <person name="Pelletier E."/>
            <person name="Niang G."/>
            <person name="Scheremetjew M."/>
            <person name="Finn R."/>
            <person name="Kale V."/>
            <person name="Holt S."/>
            <person name="Cochrane G."/>
            <person name="Meng A."/>
            <person name="Brown T."/>
            <person name="Cohen L."/>
        </authorList>
    </citation>
    <scope>NUCLEOTIDE SEQUENCE</scope>
    <source>
        <strain evidence="3">FE60</strain>
    </source>
</reference>
<feature type="region of interest" description="Disordered" evidence="1">
    <location>
        <begin position="522"/>
        <end position="608"/>
    </location>
</feature>
<keyword evidence="2" id="KW-1133">Transmembrane helix</keyword>
<keyword evidence="2" id="KW-0472">Membrane</keyword>
<feature type="compositionally biased region" description="Low complexity" evidence="1">
    <location>
        <begin position="276"/>
        <end position="302"/>
    </location>
</feature>
<sequence length="608" mass="68172">MSTISLRRRSQLRCRRGPQLFVTTFMVAIILRVSSSKDVQYGDVHNRRYISQEPRQLQDYIPNPGPPVTCNFAMTTFQMDTFSPTQGDGIIFAMKSQESDDNGVKITSFGFNVPTAKSQTVDFKVYALKQEGYYADPNRDSLNQGKTYDYRGTSQIDEWEEISKGTIKNDDLIAGDTNGNAPDFYEIPFGMFNAVQIPPNGGVRSFYISTNLLYTDPTLDAGVNDKQLLIGYNDPNVPKLLTGEGASGFSDTKFMYKTREFVGKFFYETECATEAPSISMSPSTSEPTSSPSLLPTTSHIPTKTSMPPTQPAGAEAAISFPLLKCDPNQATVPQEVQDALSDQVTYTMNTGEDSEDFNNINSEVVEAKVRCVQRRLTGDDSQHDRLLATQSSAMEFSLVITGDYRSLDGKAPDMGQVVEDSINADAAKFTKELKDRSANPLLEQATEPIVAARTLDNDELEKFNNDEFEVTIKAFPSPSPTAQPQDNMKKALLIVILIVSGIMVVLASFLLFRHAERRAVENRRKKMERMSDSQVSTLKEDTLNQEWEKEKNMRMASNSWHQTKKQSDYPPPPSPYYGGAPPQHQEYPHNRDHYQDNYEEDQYSTSEF</sequence>
<accession>A0A7S1GEW1</accession>
<name>A0A7S1GEW1_9STRA</name>
<feature type="region of interest" description="Disordered" evidence="1">
    <location>
        <begin position="276"/>
        <end position="312"/>
    </location>
</feature>
<dbReference type="AlphaFoldDB" id="A0A7S1GEW1"/>
<feature type="compositionally biased region" description="Basic and acidic residues" evidence="1">
    <location>
        <begin position="586"/>
        <end position="596"/>
    </location>
</feature>
<gene>
    <name evidence="3" type="ORF">SMAR1040_LOCUS1411</name>
</gene>
<evidence type="ECO:0000313" key="3">
    <source>
        <dbReference type="EMBL" id="CAD8927464.1"/>
    </source>
</evidence>
<dbReference type="EMBL" id="HBFU01002110">
    <property type="protein sequence ID" value="CAD8927464.1"/>
    <property type="molecule type" value="Transcribed_RNA"/>
</dbReference>
<evidence type="ECO:0000256" key="2">
    <source>
        <dbReference type="SAM" id="Phobius"/>
    </source>
</evidence>
<organism evidence="3">
    <name type="scientific">Skeletonema marinoi</name>
    <dbReference type="NCBI Taxonomy" id="267567"/>
    <lineage>
        <taxon>Eukaryota</taxon>
        <taxon>Sar</taxon>
        <taxon>Stramenopiles</taxon>
        <taxon>Ochrophyta</taxon>
        <taxon>Bacillariophyta</taxon>
        <taxon>Coscinodiscophyceae</taxon>
        <taxon>Thalassiosirophycidae</taxon>
        <taxon>Thalassiosirales</taxon>
        <taxon>Skeletonemataceae</taxon>
        <taxon>Skeletonema</taxon>
        <taxon>Skeletonema marinoi-dohrnii complex</taxon>
    </lineage>
</organism>
<evidence type="ECO:0000256" key="1">
    <source>
        <dbReference type="SAM" id="MobiDB-lite"/>
    </source>
</evidence>
<protein>
    <submittedName>
        <fullName evidence="3">Uncharacterized protein</fullName>
    </submittedName>
</protein>